<dbReference type="PANTHER" id="PTHR30363">
    <property type="entry name" value="HTH-TYPE TRANSCRIPTIONAL REGULATOR SRLR-RELATED"/>
    <property type="match status" value="1"/>
</dbReference>
<organism evidence="1 2">
    <name type="scientific">Halalkalibacter hemicellulosilyticusJCM 9152</name>
    <dbReference type="NCBI Taxonomy" id="1236971"/>
    <lineage>
        <taxon>Bacteria</taxon>
        <taxon>Bacillati</taxon>
        <taxon>Bacillota</taxon>
        <taxon>Bacilli</taxon>
        <taxon>Bacillales</taxon>
        <taxon>Bacillaceae</taxon>
        <taxon>Halalkalibacter</taxon>
    </lineage>
</organism>
<comment type="caution">
    <text evidence="1">The sequence shown here is derived from an EMBL/GenBank/DDBJ whole genome shotgun (WGS) entry which is preliminary data.</text>
</comment>
<proteinExistence type="predicted"/>
<dbReference type="AlphaFoldDB" id="W4QE19"/>
<keyword evidence="2" id="KW-1185">Reference proteome</keyword>
<dbReference type="PANTHER" id="PTHR30363:SF28">
    <property type="entry name" value="TRANSCRIPTIONAL REGULATORY PROTEIN-RELATED"/>
    <property type="match status" value="1"/>
</dbReference>
<gene>
    <name evidence="1" type="ORF">JCM9152_1705</name>
</gene>
<evidence type="ECO:0000313" key="2">
    <source>
        <dbReference type="Proteomes" id="UP000018895"/>
    </source>
</evidence>
<dbReference type="Proteomes" id="UP000018895">
    <property type="component" value="Unassembled WGS sequence"/>
</dbReference>
<sequence>MKKDTSTRQLILSILKRNEEQTIADLATQLGITEMAVRRHIKELEKEELIESCLKRQTMGRPTYIYSLTEKGKESFPRNYSDLSIGILKDIEQLSGKELVDQVFEKRRDRLFSNYALEMDGSFKERIEALARIQSENGYMVEYKETEDGSFEFTEYNCPIAQVAKEYPVACKCEHELFKKLLQTDEVERTSCIAKEGSTSCVYKIKEQRK</sequence>
<dbReference type="Pfam" id="PF13412">
    <property type="entry name" value="HTH_24"/>
    <property type="match status" value="1"/>
</dbReference>
<dbReference type="EMBL" id="BAUU01000010">
    <property type="protein sequence ID" value="GAE30301.1"/>
    <property type="molecule type" value="Genomic_DNA"/>
</dbReference>
<dbReference type="RefSeq" id="WP_235715655.1">
    <property type="nucleotide sequence ID" value="NZ_BAUU01000010.1"/>
</dbReference>
<name>W4QE19_9BACI</name>
<accession>W4QE19</accession>
<evidence type="ECO:0000313" key="1">
    <source>
        <dbReference type="EMBL" id="GAE30301.1"/>
    </source>
</evidence>
<dbReference type="STRING" id="1236971.JCM9152_1705"/>
<dbReference type="Gene3D" id="1.10.10.10">
    <property type="entry name" value="Winged helix-like DNA-binding domain superfamily/Winged helix DNA-binding domain"/>
    <property type="match status" value="1"/>
</dbReference>
<dbReference type="SUPFAM" id="SSF46785">
    <property type="entry name" value="Winged helix' DNA-binding domain"/>
    <property type="match status" value="1"/>
</dbReference>
<reference evidence="1" key="1">
    <citation type="journal article" date="2014" name="Genome Announc.">
        <title>Draft Genome Sequences of Three Alkaliphilic Bacillus Strains, Bacillus wakoensis JCM 9140T, Bacillus akibai JCM 9157T, and Bacillus hemicellulosilyticus JCM 9152T.</title>
        <authorList>
            <person name="Yuki M."/>
            <person name="Oshima K."/>
            <person name="Suda W."/>
            <person name="Oshida Y."/>
            <person name="Kitamura K."/>
            <person name="Iida T."/>
            <person name="Hattori M."/>
            <person name="Ohkuma M."/>
        </authorList>
    </citation>
    <scope>NUCLEOTIDE SEQUENCE [LARGE SCALE GENOMIC DNA]</scope>
    <source>
        <strain evidence="1">JCM 9152</strain>
    </source>
</reference>
<protein>
    <submittedName>
        <fullName evidence="1">Transcriptional regulator</fullName>
    </submittedName>
</protein>
<dbReference type="InterPro" id="IPR050313">
    <property type="entry name" value="Carb_Metab_HTH_regulators"/>
</dbReference>
<dbReference type="InterPro" id="IPR036388">
    <property type="entry name" value="WH-like_DNA-bd_sf"/>
</dbReference>
<dbReference type="InterPro" id="IPR036390">
    <property type="entry name" value="WH_DNA-bd_sf"/>
</dbReference>